<reference evidence="15" key="3">
    <citation type="submission" date="2025-08" db="UniProtKB">
        <authorList>
            <consortium name="RefSeq"/>
        </authorList>
    </citation>
    <scope>IDENTIFICATION</scope>
    <source>
        <strain evidence="15">CBS 342.82</strain>
    </source>
</reference>
<keyword evidence="9 12" id="KW-0472">Membrane</keyword>
<protein>
    <recommendedName>
        <fullName evidence="3">Signal recognition particle receptor subunit beta</fullName>
    </recommendedName>
</protein>
<dbReference type="Gene3D" id="3.40.50.300">
    <property type="entry name" value="P-loop containing nucleotide triphosphate hydrolases"/>
    <property type="match status" value="1"/>
</dbReference>
<feature type="transmembrane region" description="Helical" evidence="12">
    <location>
        <begin position="23"/>
        <end position="45"/>
    </location>
</feature>
<comment type="subcellular location">
    <subcellularLocation>
        <location evidence="1">Endoplasmic reticulum membrane</location>
        <topology evidence="1">Single-pass membrane protein</topology>
    </subcellularLocation>
</comment>
<evidence type="ECO:0000256" key="1">
    <source>
        <dbReference type="ARBA" id="ARBA00004389"/>
    </source>
</evidence>
<keyword evidence="4 12" id="KW-0812">Transmembrane</keyword>
<dbReference type="Pfam" id="PF09439">
    <property type="entry name" value="SRPRB"/>
    <property type="match status" value="1"/>
</dbReference>
<evidence type="ECO:0000256" key="12">
    <source>
        <dbReference type="SAM" id="Phobius"/>
    </source>
</evidence>
<dbReference type="GO" id="GO:0016787">
    <property type="term" value="F:hydrolase activity"/>
    <property type="evidence" value="ECO:0007669"/>
    <property type="project" value="UniProtKB-KW"/>
</dbReference>
<evidence type="ECO:0000256" key="8">
    <source>
        <dbReference type="ARBA" id="ARBA00023134"/>
    </source>
</evidence>
<evidence type="ECO:0000256" key="3">
    <source>
        <dbReference type="ARBA" id="ARBA00020256"/>
    </source>
</evidence>
<keyword evidence="5" id="KW-0547">Nucleotide-binding</keyword>
<dbReference type="InterPro" id="IPR003593">
    <property type="entry name" value="AAA+_ATPase"/>
</dbReference>
<dbReference type="InterPro" id="IPR027417">
    <property type="entry name" value="P-loop_NTPase"/>
</dbReference>
<dbReference type="OrthoDB" id="41266at2759"/>
<gene>
    <name evidence="15" type="ORF">K489DRAFT_326658</name>
</gene>
<dbReference type="Proteomes" id="UP000504637">
    <property type="component" value="Unplaced"/>
</dbReference>
<organism evidence="15">
    <name type="scientific">Dissoconium aciculare CBS 342.82</name>
    <dbReference type="NCBI Taxonomy" id="1314786"/>
    <lineage>
        <taxon>Eukaryota</taxon>
        <taxon>Fungi</taxon>
        <taxon>Dikarya</taxon>
        <taxon>Ascomycota</taxon>
        <taxon>Pezizomycotina</taxon>
        <taxon>Dothideomycetes</taxon>
        <taxon>Dothideomycetidae</taxon>
        <taxon>Mycosphaerellales</taxon>
        <taxon>Dissoconiaceae</taxon>
        <taxon>Dissoconium</taxon>
    </lineage>
</organism>
<reference evidence="15" key="2">
    <citation type="submission" date="2020-04" db="EMBL/GenBank/DDBJ databases">
        <authorList>
            <consortium name="NCBI Genome Project"/>
        </authorList>
    </citation>
    <scope>NUCLEOTIDE SEQUENCE</scope>
    <source>
        <strain evidence="15">CBS 342.82</strain>
    </source>
</reference>
<keyword evidence="7 12" id="KW-1133">Transmembrane helix</keyword>
<feature type="domain" description="AAA+ ATPase" evidence="13">
    <location>
        <begin position="53"/>
        <end position="221"/>
    </location>
</feature>
<dbReference type="SUPFAM" id="SSF52540">
    <property type="entry name" value="P-loop containing nucleoside triphosphate hydrolases"/>
    <property type="match status" value="1"/>
</dbReference>
<dbReference type="AlphaFoldDB" id="A0A6J3LUP7"/>
<keyword evidence="15" id="KW-0378">Hydrolase</keyword>
<evidence type="ECO:0000256" key="5">
    <source>
        <dbReference type="ARBA" id="ARBA00022741"/>
    </source>
</evidence>
<dbReference type="GO" id="GO:0005789">
    <property type="term" value="C:endoplasmic reticulum membrane"/>
    <property type="evidence" value="ECO:0007669"/>
    <property type="project" value="UniProtKB-SubCell"/>
</dbReference>
<evidence type="ECO:0000256" key="7">
    <source>
        <dbReference type="ARBA" id="ARBA00022989"/>
    </source>
</evidence>
<accession>A0A6J3LUP7</accession>
<keyword evidence="10" id="KW-0675">Receptor</keyword>
<evidence type="ECO:0000313" key="15">
    <source>
        <dbReference type="RefSeq" id="XP_033456030.1"/>
    </source>
</evidence>
<evidence type="ECO:0000256" key="6">
    <source>
        <dbReference type="ARBA" id="ARBA00022824"/>
    </source>
</evidence>
<keyword evidence="8" id="KW-0342">GTP-binding</keyword>
<evidence type="ECO:0000256" key="9">
    <source>
        <dbReference type="ARBA" id="ARBA00023136"/>
    </source>
</evidence>
<reference evidence="15" key="1">
    <citation type="submission" date="2020-01" db="EMBL/GenBank/DDBJ databases">
        <authorList>
            <consortium name="DOE Joint Genome Institute"/>
            <person name="Haridas S."/>
            <person name="Albert R."/>
            <person name="Binder M."/>
            <person name="Bloem J."/>
            <person name="Labutti K."/>
            <person name="Salamov A."/>
            <person name="Andreopoulos B."/>
            <person name="Baker S.E."/>
            <person name="Barry K."/>
            <person name="Bills G."/>
            <person name="Bluhm B.H."/>
            <person name="Cannon C."/>
            <person name="Castanera R."/>
            <person name="Culley D.E."/>
            <person name="Daum C."/>
            <person name="Ezra D."/>
            <person name="Gonzalez J.B."/>
            <person name="Henrissat B."/>
            <person name="Kuo A."/>
            <person name="Liang C."/>
            <person name="Lipzen A."/>
            <person name="Lutzoni F."/>
            <person name="Magnuson J."/>
            <person name="Mondo S."/>
            <person name="Nolan M."/>
            <person name="Ohm R."/>
            <person name="Pangilinan J."/>
            <person name="Park H.-J."/>
            <person name="Ramirez L."/>
            <person name="Alfaro M."/>
            <person name="Sun H."/>
            <person name="Tritt A."/>
            <person name="Yoshinaga Y."/>
            <person name="Zwiers L.-H."/>
            <person name="Turgeon B.G."/>
            <person name="Goodwin S.B."/>
            <person name="Spatafora J.W."/>
            <person name="Crous P.W."/>
            <person name="Grigoriev I.V."/>
        </authorList>
    </citation>
    <scope>NUCLEOTIDE SEQUENCE</scope>
    <source>
        <strain evidence="15">CBS 342.82</strain>
    </source>
</reference>
<dbReference type="SMART" id="SM00382">
    <property type="entry name" value="AAA"/>
    <property type="match status" value="1"/>
</dbReference>
<evidence type="ECO:0000259" key="13">
    <source>
        <dbReference type="SMART" id="SM00382"/>
    </source>
</evidence>
<keyword evidence="6" id="KW-0256">Endoplasmic reticulum</keyword>
<evidence type="ECO:0000256" key="10">
    <source>
        <dbReference type="ARBA" id="ARBA00023170"/>
    </source>
</evidence>
<evidence type="ECO:0000256" key="4">
    <source>
        <dbReference type="ARBA" id="ARBA00022692"/>
    </source>
</evidence>
<feature type="region of interest" description="Disordered" evidence="11">
    <location>
        <begin position="226"/>
        <end position="250"/>
    </location>
</feature>
<dbReference type="RefSeq" id="XP_033456030.1">
    <property type="nucleotide sequence ID" value="XM_033601925.1"/>
</dbReference>
<name>A0A6J3LUP7_9PEZI</name>
<proteinExistence type="inferred from homology"/>
<evidence type="ECO:0000256" key="11">
    <source>
        <dbReference type="SAM" id="MobiDB-lite"/>
    </source>
</evidence>
<keyword evidence="14" id="KW-1185">Reference proteome</keyword>
<comment type="similarity">
    <text evidence="2">Belongs to the SRP receptor beta subunit family.</text>
</comment>
<sequence length="306" mass="32594">MSAPHASHNALEAWLTWAFSPTMSAIIATMLVATLLPIIIHFYLYSTAKGGAAEPTFLLIGPSGSGKTSLLTLFANSAPTPTHTSQTTTAAACRLPPSARTAADQYRSENDTSAHSQPTFQLIDTPGHGKLRHQAYSLVNGEPASAPKGILFVLDAAAPSLADAAAYLHDVLLVLQKRRTQAKTSKVPPVIPVLVAANKQDVFTALPAPVVRRRLEEEIGNVRSSRSRGLLDSSMQGDEGAGIGNDDDEEASWLGEYGSKKFSFEQLAEFGVDVTVAGGNVLAEGEEGGDSGRRVQEWWDWIAESL</sequence>
<dbReference type="GO" id="GO:0005525">
    <property type="term" value="F:GTP binding"/>
    <property type="evidence" value="ECO:0007669"/>
    <property type="project" value="UniProtKB-KW"/>
</dbReference>
<evidence type="ECO:0000256" key="2">
    <source>
        <dbReference type="ARBA" id="ARBA00005619"/>
    </source>
</evidence>
<evidence type="ECO:0000313" key="14">
    <source>
        <dbReference type="Proteomes" id="UP000504637"/>
    </source>
</evidence>
<dbReference type="GeneID" id="54359725"/>
<dbReference type="InterPro" id="IPR019009">
    <property type="entry name" value="SRP_receptor_beta_su"/>
</dbReference>